<reference evidence="2 3" key="1">
    <citation type="submission" date="2017-11" db="EMBL/GenBank/DDBJ databases">
        <title>Isolation and Characterization of Family Methanocellaceae Species from Potential Methane Hydrate Area Offshore Southwestern Taiwan.</title>
        <authorList>
            <person name="Zhang W.-L."/>
            <person name="Chen W.-C."/>
            <person name="Lai M.-C."/>
            <person name="Chen S.-C."/>
        </authorList>
    </citation>
    <scope>NUCLEOTIDE SEQUENCE [LARGE SCALE GENOMIC DNA]</scope>
    <source>
        <strain evidence="2 3">CWC-04</strain>
    </source>
</reference>
<dbReference type="Pfam" id="PF19810">
    <property type="entry name" value="HFX_2341_N"/>
    <property type="match status" value="1"/>
</dbReference>
<comment type="caution">
    <text evidence="2">The sequence shown here is derived from an EMBL/GenBank/DDBJ whole genome shotgun (WGS) entry which is preliminary data.</text>
</comment>
<accession>A0AAP2RGE8</accession>
<name>A0AAP2RGE8_9EURY</name>
<feature type="domain" description="HFX-2341-like N-terminal" evidence="1">
    <location>
        <begin position="7"/>
        <end position="140"/>
    </location>
</feature>
<gene>
    <name evidence="2" type="ORF">CUJ83_11770</name>
</gene>
<organism evidence="2 3">
    <name type="scientific">Methanooceanicella nereidis</name>
    <dbReference type="NCBI Taxonomy" id="2052831"/>
    <lineage>
        <taxon>Archaea</taxon>
        <taxon>Methanobacteriati</taxon>
        <taxon>Methanobacteriota</taxon>
        <taxon>Stenosarchaea group</taxon>
        <taxon>Methanomicrobia</taxon>
        <taxon>Methanocellales</taxon>
        <taxon>Methanocellaceae</taxon>
        <taxon>Methanooceanicella</taxon>
    </lineage>
</organism>
<dbReference type="RefSeq" id="WP_230742532.1">
    <property type="nucleotide sequence ID" value="NZ_PGCK01000010.1"/>
</dbReference>
<dbReference type="AlphaFoldDB" id="A0AAP2RGE8"/>
<proteinExistence type="predicted"/>
<keyword evidence="3" id="KW-1185">Reference proteome</keyword>
<evidence type="ECO:0000259" key="1">
    <source>
        <dbReference type="Pfam" id="PF19810"/>
    </source>
</evidence>
<protein>
    <recommendedName>
        <fullName evidence="1">HFX-2341-like N-terminal domain-containing protein</fullName>
    </recommendedName>
</protein>
<evidence type="ECO:0000313" key="3">
    <source>
        <dbReference type="Proteomes" id="UP001320159"/>
    </source>
</evidence>
<sequence length="275" mass="31795">MTMKPGVHIVPTGFEYDRVIQPLINDFTVKKAYLLVHDTKKRTEDHDKQTQIVNGYIRKIKDIPFKWEIISTNIYNFDDVFKRSYDIIKKEVGEGNPVYINISSASKVVQLALTMAAFLNNKPGTEEPAVQLFYVEPERYYEGELIGTVFELLKKDEDEQNTIKKLKDIAREIRDHGMASGKKDTYKFPPFPLAQFTDIEYDMLKIINEKKVISSIKEMKELLDMSTGRVTPRSNIKYYLDNMEKQGLITTEREKKELKISLTRAGELFAYAGGN</sequence>
<dbReference type="SUPFAM" id="SSF46785">
    <property type="entry name" value="Winged helix' DNA-binding domain"/>
    <property type="match status" value="1"/>
</dbReference>
<dbReference type="Proteomes" id="UP001320159">
    <property type="component" value="Unassembled WGS sequence"/>
</dbReference>
<evidence type="ECO:0000313" key="2">
    <source>
        <dbReference type="EMBL" id="MCD1295675.1"/>
    </source>
</evidence>
<dbReference type="InterPro" id="IPR046260">
    <property type="entry name" value="HFX_2341-like_N"/>
</dbReference>
<dbReference type="InterPro" id="IPR036390">
    <property type="entry name" value="WH_DNA-bd_sf"/>
</dbReference>
<dbReference type="Gene3D" id="3.40.50.11700">
    <property type="match status" value="1"/>
</dbReference>
<dbReference type="EMBL" id="PGCK01000010">
    <property type="protein sequence ID" value="MCD1295675.1"/>
    <property type="molecule type" value="Genomic_DNA"/>
</dbReference>